<keyword evidence="5 11" id="KW-0732">Signal</keyword>
<dbReference type="PROSITE" id="PS51257">
    <property type="entry name" value="PROKAR_LIPOPROTEIN"/>
    <property type="match status" value="1"/>
</dbReference>
<evidence type="ECO:0000256" key="9">
    <source>
        <dbReference type="ARBA" id="ARBA00023235"/>
    </source>
</evidence>
<dbReference type="EMBL" id="FQVM01000002">
    <property type="protein sequence ID" value="SHE42643.1"/>
    <property type="molecule type" value="Genomic_DNA"/>
</dbReference>
<dbReference type="OrthoDB" id="14196at2"/>
<accession>A0A1M4TDW6</accession>
<feature type="domain" description="PpiC" evidence="13">
    <location>
        <begin position="191"/>
        <end position="282"/>
    </location>
</feature>
<dbReference type="InterPro" id="IPR023059">
    <property type="entry name" value="Foldase_PrsA"/>
</dbReference>
<dbReference type="Gene3D" id="1.10.4030.10">
    <property type="entry name" value="Porin chaperone SurA, peptide-binding domain"/>
    <property type="match status" value="2"/>
</dbReference>
<keyword evidence="6 11" id="KW-0697">Rotamase</keyword>
<evidence type="ECO:0000256" key="8">
    <source>
        <dbReference type="ARBA" id="ARBA00023139"/>
    </source>
</evidence>
<keyword evidence="4 11" id="KW-1003">Cell membrane</keyword>
<evidence type="ECO:0000256" key="11">
    <source>
        <dbReference type="HAMAP-Rule" id="MF_01145"/>
    </source>
</evidence>
<dbReference type="HAMAP" id="MF_01145">
    <property type="entry name" value="Foldase_PrsA"/>
    <property type="match status" value="1"/>
</dbReference>
<dbReference type="RefSeq" id="WP_072892554.1">
    <property type="nucleotide sequence ID" value="NZ_FQVM01000002.1"/>
</dbReference>
<evidence type="ECO:0000256" key="1">
    <source>
        <dbReference type="ARBA" id="ARBA00000971"/>
    </source>
</evidence>
<dbReference type="AlphaFoldDB" id="A0A1M4TDW6"/>
<keyword evidence="7 11" id="KW-0472">Membrane</keyword>
<feature type="signal peptide" evidence="12">
    <location>
        <begin position="1"/>
        <end position="21"/>
    </location>
</feature>
<name>A0A1M4TDW6_9CLOT</name>
<feature type="chain" id="PRO_5038894935" description="Foldase protein PrsA" evidence="12">
    <location>
        <begin position="22"/>
        <end position="336"/>
    </location>
</feature>
<dbReference type="PANTHER" id="PTHR47245:SF1">
    <property type="entry name" value="FOLDASE PROTEIN PRSA"/>
    <property type="match status" value="1"/>
</dbReference>
<gene>
    <name evidence="11" type="primary">prsA</name>
    <name evidence="14" type="ORF">SAMN05443638_102144</name>
</gene>
<dbReference type="InterPro" id="IPR050245">
    <property type="entry name" value="PrsA_foldase"/>
</dbReference>
<evidence type="ECO:0000256" key="4">
    <source>
        <dbReference type="ARBA" id="ARBA00022475"/>
    </source>
</evidence>
<keyword evidence="9 11" id="KW-0413">Isomerase</keyword>
<protein>
    <recommendedName>
        <fullName evidence="11">Foldase protein PrsA</fullName>
        <ecNumber evidence="11">5.2.1.8</ecNumber>
    </recommendedName>
</protein>
<dbReference type="GO" id="GO:0006457">
    <property type="term" value="P:protein folding"/>
    <property type="evidence" value="ECO:0007669"/>
    <property type="project" value="UniProtKB-UniRule"/>
</dbReference>
<keyword evidence="10 11" id="KW-0449">Lipoprotein</keyword>
<dbReference type="InterPro" id="IPR046357">
    <property type="entry name" value="PPIase_dom_sf"/>
</dbReference>
<dbReference type="Pfam" id="PF13624">
    <property type="entry name" value="SurA_N_3"/>
    <property type="match status" value="1"/>
</dbReference>
<keyword evidence="8 11" id="KW-0564">Palmitate</keyword>
<dbReference type="SUPFAM" id="SSF109998">
    <property type="entry name" value="Triger factor/SurA peptide-binding domain-like"/>
    <property type="match status" value="1"/>
</dbReference>
<dbReference type="NCBIfam" id="NF000809">
    <property type="entry name" value="PRK00059.1"/>
    <property type="match status" value="1"/>
</dbReference>
<evidence type="ECO:0000313" key="14">
    <source>
        <dbReference type="EMBL" id="SHE42643.1"/>
    </source>
</evidence>
<evidence type="ECO:0000256" key="7">
    <source>
        <dbReference type="ARBA" id="ARBA00023136"/>
    </source>
</evidence>
<comment type="function">
    <text evidence="11">Plays a major role in protein secretion by helping the post-translocational extracellular folding of several secreted proteins.</text>
</comment>
<dbReference type="PROSITE" id="PS50198">
    <property type="entry name" value="PPIC_PPIASE_2"/>
    <property type="match status" value="1"/>
</dbReference>
<dbReference type="PANTHER" id="PTHR47245">
    <property type="entry name" value="PEPTIDYLPROLYL ISOMERASE"/>
    <property type="match status" value="1"/>
</dbReference>
<reference evidence="14 15" key="1">
    <citation type="submission" date="2016-11" db="EMBL/GenBank/DDBJ databases">
        <authorList>
            <person name="Jaros S."/>
            <person name="Januszkiewicz K."/>
            <person name="Wedrychowicz H."/>
        </authorList>
    </citation>
    <scope>NUCLEOTIDE SEQUENCE [LARGE SCALE GENOMIC DNA]</scope>
    <source>
        <strain evidence="14 15">DSM 2631</strain>
    </source>
</reference>
<evidence type="ECO:0000259" key="13">
    <source>
        <dbReference type="PROSITE" id="PS50198"/>
    </source>
</evidence>
<comment type="subcellular location">
    <subcellularLocation>
        <location evidence="2 11">Cell membrane</location>
        <topology evidence="2 11">Lipid-anchor</topology>
    </subcellularLocation>
</comment>
<evidence type="ECO:0000313" key="15">
    <source>
        <dbReference type="Proteomes" id="UP000184035"/>
    </source>
</evidence>
<organism evidence="14 15">
    <name type="scientific">Clostridium fallax</name>
    <dbReference type="NCBI Taxonomy" id="1533"/>
    <lineage>
        <taxon>Bacteria</taxon>
        <taxon>Bacillati</taxon>
        <taxon>Bacillota</taxon>
        <taxon>Clostridia</taxon>
        <taxon>Eubacteriales</taxon>
        <taxon>Clostridiaceae</taxon>
        <taxon>Clostridium</taxon>
    </lineage>
</organism>
<evidence type="ECO:0000256" key="3">
    <source>
        <dbReference type="ARBA" id="ARBA00006071"/>
    </source>
</evidence>
<dbReference type="EC" id="5.2.1.8" evidence="11"/>
<dbReference type="GO" id="GO:0005886">
    <property type="term" value="C:plasma membrane"/>
    <property type="evidence" value="ECO:0007669"/>
    <property type="project" value="UniProtKB-SubCell"/>
</dbReference>
<dbReference type="GO" id="GO:0003755">
    <property type="term" value="F:peptidyl-prolyl cis-trans isomerase activity"/>
    <property type="evidence" value="ECO:0007669"/>
    <property type="project" value="UniProtKB-UniRule"/>
</dbReference>
<keyword evidence="15" id="KW-1185">Reference proteome</keyword>
<dbReference type="Gene3D" id="3.10.50.40">
    <property type="match status" value="1"/>
</dbReference>
<dbReference type="Proteomes" id="UP000184035">
    <property type="component" value="Unassembled WGS sequence"/>
</dbReference>
<dbReference type="InterPro" id="IPR000297">
    <property type="entry name" value="PPIase_PpiC"/>
</dbReference>
<dbReference type="SUPFAM" id="SSF54534">
    <property type="entry name" value="FKBP-like"/>
    <property type="match status" value="1"/>
</dbReference>
<dbReference type="STRING" id="1533.SAMN05443638_102144"/>
<evidence type="ECO:0000256" key="10">
    <source>
        <dbReference type="ARBA" id="ARBA00023288"/>
    </source>
</evidence>
<evidence type="ECO:0000256" key="12">
    <source>
        <dbReference type="SAM" id="SignalP"/>
    </source>
</evidence>
<evidence type="ECO:0000256" key="5">
    <source>
        <dbReference type="ARBA" id="ARBA00022729"/>
    </source>
</evidence>
<dbReference type="Pfam" id="PF13145">
    <property type="entry name" value="Rotamase_2"/>
    <property type="match status" value="1"/>
</dbReference>
<comment type="catalytic activity">
    <reaction evidence="1 11">
        <text>[protein]-peptidylproline (omega=180) = [protein]-peptidylproline (omega=0)</text>
        <dbReference type="Rhea" id="RHEA:16237"/>
        <dbReference type="Rhea" id="RHEA-COMP:10747"/>
        <dbReference type="Rhea" id="RHEA-COMP:10748"/>
        <dbReference type="ChEBI" id="CHEBI:83833"/>
        <dbReference type="ChEBI" id="CHEBI:83834"/>
        <dbReference type="EC" id="5.2.1.8"/>
    </reaction>
</comment>
<comment type="similarity">
    <text evidence="3 11">Belongs to the PrsA family.</text>
</comment>
<proteinExistence type="inferred from homology"/>
<evidence type="ECO:0000256" key="2">
    <source>
        <dbReference type="ARBA" id="ARBA00004193"/>
    </source>
</evidence>
<sequence>MKKVKGLIGAAMVAVFAFSLAGCKMIQKTPEAIKNTVVAKLDGQKITLGEVDDKMPGVISQIKQKYGDNYASNEEAVKALANQRKTTLDNMVMEDVLVKEAEKLKLVPSDEELNKEVDQKIEDLKKIYGTEEAYNKAVESAGYNNDTLKDFLKKQIIAQKAMDYAVKDVDVTDEDVQKYYDTNKDSQFTEKPGANLSHILVKTEDEAKDIKNQLDNGADFASLAKKYGTDGTKDNGGSLGFVEYDSQNYDKDFLAAAKNLSEGQISEPVKTQFGWHIIKATNIRKDAKVTPFDDVKSKIKEFLTNQKKSETFKKTYDEWKKELGVQVYDDKLNEVY</sequence>
<dbReference type="InterPro" id="IPR027304">
    <property type="entry name" value="Trigger_fact/SurA_dom_sf"/>
</dbReference>
<evidence type="ECO:0000256" key="6">
    <source>
        <dbReference type="ARBA" id="ARBA00023110"/>
    </source>
</evidence>